<protein>
    <submittedName>
        <fullName evidence="5">Lytic transglycosylase domain-containing protein</fullName>
    </submittedName>
</protein>
<evidence type="ECO:0000259" key="4">
    <source>
        <dbReference type="Pfam" id="PF01464"/>
    </source>
</evidence>
<evidence type="ECO:0000256" key="3">
    <source>
        <dbReference type="ARBA" id="ARBA00022729"/>
    </source>
</evidence>
<dbReference type="PANTHER" id="PTHR37423:SF2">
    <property type="entry name" value="MEMBRANE-BOUND LYTIC MUREIN TRANSGLYCOSYLASE C"/>
    <property type="match status" value="1"/>
</dbReference>
<organism evidence="5">
    <name type="scientific">Mesorhizobium sp. WSM2240</name>
    <dbReference type="NCBI Taxonomy" id="3228851"/>
    <lineage>
        <taxon>Bacteria</taxon>
        <taxon>Pseudomonadati</taxon>
        <taxon>Pseudomonadota</taxon>
        <taxon>Alphaproteobacteria</taxon>
        <taxon>Hyphomicrobiales</taxon>
        <taxon>Phyllobacteriaceae</taxon>
        <taxon>Mesorhizobium</taxon>
    </lineage>
</organism>
<name>A0AAU8CTW5_9HYPH</name>
<dbReference type="InterPro" id="IPR008258">
    <property type="entry name" value="Transglycosylase_SLT_dom_1"/>
</dbReference>
<gene>
    <name evidence="5" type="ORF">ABVK50_07895</name>
</gene>
<dbReference type="CDD" id="cd13401">
    <property type="entry name" value="Slt70-like"/>
    <property type="match status" value="1"/>
</dbReference>
<sequence length="695" mass="74942">MPFDWPTRFVLAGVLATIGPVAALAQSGELPFAPIPQPRPQAAIEKNFGPGASKASVAIRPDVFVGRDGLDAGVAKLDSGLEALSDGEINQAREVRDSLPERSLDRYVLTWAIAVKGGGLAPTSDIAAAQALPDWPGTAALRRNGERALLREKPDPKAIVRMLSDTPPETSAGVIILARSHIALGDREAARAVLSPLWRMEKLAPKDEAAIIREFGGIIPAADHRARMERMLYAERVNSAKRVAALAGAQSLADAWTAVIRGDRNAGKLLDKVPADQRSAGWFFAKAKSLRRGGKFTEAAEVMLKAPTDGAVLADADAWWVERRVLSRELVDLGDMKTAYRIAAAHAAESPANVADAEFHAGWYAFRGLADARTGARHFSRIAEIAEGPISLSRAYYWLGRAAEAGAEGDARTYFERASVYSTTFYGQLAAQRIGRDRVEVGYPRPSMADHERFVSREPVRAIKRLQAAGYDSLADTLCRELAAELTSPGELTLLAVMAENRGDHYLALKVGKIASSRGIDIGSLSHPMGVIPSSANISGSGKALAYAIARQESEFNIAAVSGAGARGLLQLLPGTAKEVAKKAGITYSKARLTTDPGYNATLGAAFLGEQLGRFDGSYVLTFAGYNAGPRRARDWIKRYGDPRGKDIDTVVDWIESIPFTETRSYVQRVMENYQVYKMRLSGKFDIVGDLINGR</sequence>
<dbReference type="SUPFAM" id="SSF48435">
    <property type="entry name" value="Bacterial muramidases"/>
    <property type="match status" value="1"/>
</dbReference>
<dbReference type="InterPro" id="IPR023346">
    <property type="entry name" value="Lysozyme-like_dom_sf"/>
</dbReference>
<dbReference type="Gene3D" id="1.25.20.10">
    <property type="entry name" value="Bacterial muramidases"/>
    <property type="match status" value="1"/>
</dbReference>
<dbReference type="EMBL" id="CP159253">
    <property type="protein sequence ID" value="XCG50392.1"/>
    <property type="molecule type" value="Genomic_DNA"/>
</dbReference>
<reference evidence="5" key="1">
    <citation type="submission" date="2024-06" db="EMBL/GenBank/DDBJ databases">
        <title>Mesorhizobium karijinii sp. nov., a symbiont of the iconic Swainsona formosa from arid Australia.</title>
        <authorList>
            <person name="Hill Y.J."/>
            <person name="Watkin E.L.J."/>
            <person name="O'Hara G.W."/>
            <person name="Terpolilli J."/>
            <person name="Tye M.L."/>
            <person name="Kohlmeier M.G."/>
        </authorList>
    </citation>
    <scope>NUCLEOTIDE SEQUENCE</scope>
    <source>
        <strain evidence="5">WSM2240</strain>
    </source>
</reference>
<comment type="similarity">
    <text evidence="2">Belongs to the virb1 family.</text>
</comment>
<dbReference type="Pfam" id="PF01464">
    <property type="entry name" value="SLT"/>
    <property type="match status" value="1"/>
</dbReference>
<proteinExistence type="inferred from homology"/>
<dbReference type="RefSeq" id="WP_353642080.1">
    <property type="nucleotide sequence ID" value="NZ_CP159253.1"/>
</dbReference>
<dbReference type="GO" id="GO:0004553">
    <property type="term" value="F:hydrolase activity, hydrolyzing O-glycosyl compounds"/>
    <property type="evidence" value="ECO:0007669"/>
    <property type="project" value="InterPro"/>
</dbReference>
<dbReference type="Gene3D" id="1.10.530.10">
    <property type="match status" value="1"/>
</dbReference>
<dbReference type="InterPro" id="IPR008939">
    <property type="entry name" value="Lytic_TGlycosylase_superhlx_U"/>
</dbReference>
<dbReference type="SUPFAM" id="SSF53955">
    <property type="entry name" value="Lysozyme-like"/>
    <property type="match status" value="1"/>
</dbReference>
<dbReference type="GO" id="GO:0042597">
    <property type="term" value="C:periplasmic space"/>
    <property type="evidence" value="ECO:0007669"/>
    <property type="project" value="InterPro"/>
</dbReference>
<evidence type="ECO:0000256" key="1">
    <source>
        <dbReference type="ARBA" id="ARBA00007734"/>
    </source>
</evidence>
<feature type="domain" description="Transglycosylase SLT" evidence="4">
    <location>
        <begin position="538"/>
        <end position="644"/>
    </location>
</feature>
<dbReference type="AlphaFoldDB" id="A0AAU8CTW5"/>
<evidence type="ECO:0000313" key="5">
    <source>
        <dbReference type="EMBL" id="XCG50392.1"/>
    </source>
</evidence>
<accession>A0AAU8CTW5</accession>
<evidence type="ECO:0000256" key="2">
    <source>
        <dbReference type="ARBA" id="ARBA00009387"/>
    </source>
</evidence>
<comment type="similarity">
    <text evidence="1">Belongs to the transglycosylase Slt family.</text>
</comment>
<dbReference type="PANTHER" id="PTHR37423">
    <property type="entry name" value="SOLUBLE LYTIC MUREIN TRANSGLYCOSYLASE-RELATED"/>
    <property type="match status" value="1"/>
</dbReference>
<keyword evidence="3" id="KW-0732">Signal</keyword>